<proteinExistence type="predicted"/>
<reference evidence="1" key="1">
    <citation type="submission" date="2021-02" db="EMBL/GenBank/DDBJ databases">
        <authorList>
            <person name="Dougan E. K."/>
            <person name="Rhodes N."/>
            <person name="Thang M."/>
            <person name="Chan C."/>
        </authorList>
    </citation>
    <scope>NUCLEOTIDE SEQUENCE</scope>
</reference>
<accession>A0A812TXI2</accession>
<evidence type="ECO:0000313" key="1">
    <source>
        <dbReference type="EMBL" id="CAE7541879.1"/>
    </source>
</evidence>
<organism evidence="1 2">
    <name type="scientific">Symbiodinium pilosum</name>
    <name type="common">Dinoflagellate</name>
    <dbReference type="NCBI Taxonomy" id="2952"/>
    <lineage>
        <taxon>Eukaryota</taxon>
        <taxon>Sar</taxon>
        <taxon>Alveolata</taxon>
        <taxon>Dinophyceae</taxon>
        <taxon>Suessiales</taxon>
        <taxon>Symbiodiniaceae</taxon>
        <taxon>Symbiodinium</taxon>
    </lineage>
</organism>
<comment type="caution">
    <text evidence="1">The sequence shown here is derived from an EMBL/GenBank/DDBJ whole genome shotgun (WGS) entry which is preliminary data.</text>
</comment>
<sequence>MRSPFERLKSHFHRSQVSRGGKWSDFAGWWQWAAKMLASEAKPSCAYSRNFSSYQWSMSDEYHLRPVHKILARAGLRLDKFELLCHVDANPEAASRLRSVKQVIVLRLERLATDLVHVQSLLCSRLLWCRALHGIPRVHTSKAARKTEELAWSAESVEWVKEVYAKDLWLGKYARIPVALPQEIPRMLWSERQ</sequence>
<dbReference type="AlphaFoldDB" id="A0A812TXI2"/>
<gene>
    <name evidence="1" type="ORF">SPIL2461_LOCUS14346</name>
</gene>
<dbReference type="Proteomes" id="UP000649617">
    <property type="component" value="Unassembled WGS sequence"/>
</dbReference>
<dbReference type="OrthoDB" id="419639at2759"/>
<protein>
    <submittedName>
        <fullName evidence="1">Uncharacterized protein</fullName>
    </submittedName>
</protein>
<keyword evidence="2" id="KW-1185">Reference proteome</keyword>
<evidence type="ECO:0000313" key="2">
    <source>
        <dbReference type="Proteomes" id="UP000649617"/>
    </source>
</evidence>
<dbReference type="EMBL" id="CAJNIZ010033035">
    <property type="protein sequence ID" value="CAE7541879.1"/>
    <property type="molecule type" value="Genomic_DNA"/>
</dbReference>
<name>A0A812TXI2_SYMPI</name>